<feature type="region of interest" description="Disordered" evidence="3">
    <location>
        <begin position="118"/>
        <end position="169"/>
    </location>
</feature>
<dbReference type="SMART" id="SM00360">
    <property type="entry name" value="RRM"/>
    <property type="match status" value="1"/>
</dbReference>
<dbReference type="InterPro" id="IPR035979">
    <property type="entry name" value="RBD_domain_sf"/>
</dbReference>
<dbReference type="GO" id="GO:0003723">
    <property type="term" value="F:RNA binding"/>
    <property type="evidence" value="ECO:0007669"/>
    <property type="project" value="UniProtKB-UniRule"/>
</dbReference>
<dbReference type="Gene3D" id="3.30.70.330">
    <property type="match status" value="1"/>
</dbReference>
<evidence type="ECO:0000256" key="1">
    <source>
        <dbReference type="ARBA" id="ARBA00022884"/>
    </source>
</evidence>
<evidence type="ECO:0000313" key="6">
    <source>
        <dbReference type="Proteomes" id="UP000663760"/>
    </source>
</evidence>
<dbReference type="Proteomes" id="UP000663760">
    <property type="component" value="Chromosome 5"/>
</dbReference>
<gene>
    <name evidence="5" type="ORF">SI8410_05006293</name>
</gene>
<keyword evidence="6" id="KW-1185">Reference proteome</keyword>
<evidence type="ECO:0000313" key="5">
    <source>
        <dbReference type="EMBL" id="CAA7395630.1"/>
    </source>
</evidence>
<name>A0A7I8KD05_SPIIN</name>
<accession>A0A7I8KD05</accession>
<dbReference type="InterPro" id="IPR000504">
    <property type="entry name" value="RRM_dom"/>
</dbReference>
<dbReference type="AlphaFoldDB" id="A0A7I8KD05"/>
<dbReference type="PANTHER" id="PTHR21245">
    <property type="entry name" value="HETEROGENEOUS NUCLEAR RIBONUCLEOPROTEIN"/>
    <property type="match status" value="1"/>
</dbReference>
<dbReference type="Pfam" id="PF00076">
    <property type="entry name" value="RRM_1"/>
    <property type="match status" value="1"/>
</dbReference>
<sequence>MHSKAPTDEKSESRLYIGNLDQRITESAILKMFAPFGNIVSEDFLWHTRGPKRGEPRGYAFIQYSTKEEAQLAKARMDGRLACGRPLVVHFANEKYFAETNTMKSAAAAAAAVDRKSVTAGGGGGASSSGQTSRAATIAAIRSKLKSLEEERAGGKKPRLSENPPPQGQ</sequence>
<dbReference type="PROSITE" id="PS50102">
    <property type="entry name" value="RRM"/>
    <property type="match status" value="1"/>
</dbReference>
<dbReference type="EMBL" id="LR746268">
    <property type="protein sequence ID" value="CAA7395630.1"/>
    <property type="molecule type" value="Genomic_DNA"/>
</dbReference>
<reference evidence="5" key="1">
    <citation type="submission" date="2020-02" db="EMBL/GenBank/DDBJ databases">
        <authorList>
            <person name="Scholz U."/>
            <person name="Mascher M."/>
            <person name="Fiebig A."/>
        </authorList>
    </citation>
    <scope>NUCLEOTIDE SEQUENCE</scope>
</reference>
<dbReference type="OrthoDB" id="6730379at2759"/>
<dbReference type="SUPFAM" id="SSF54928">
    <property type="entry name" value="RNA-binding domain, RBD"/>
    <property type="match status" value="1"/>
</dbReference>
<evidence type="ECO:0000259" key="4">
    <source>
        <dbReference type="PROSITE" id="PS50102"/>
    </source>
</evidence>
<feature type="compositionally biased region" description="Low complexity" evidence="3">
    <location>
        <begin position="128"/>
        <end position="137"/>
    </location>
</feature>
<keyword evidence="1 2" id="KW-0694">RNA-binding</keyword>
<organism evidence="5 6">
    <name type="scientific">Spirodela intermedia</name>
    <name type="common">Intermediate duckweed</name>
    <dbReference type="NCBI Taxonomy" id="51605"/>
    <lineage>
        <taxon>Eukaryota</taxon>
        <taxon>Viridiplantae</taxon>
        <taxon>Streptophyta</taxon>
        <taxon>Embryophyta</taxon>
        <taxon>Tracheophyta</taxon>
        <taxon>Spermatophyta</taxon>
        <taxon>Magnoliopsida</taxon>
        <taxon>Liliopsida</taxon>
        <taxon>Araceae</taxon>
        <taxon>Lemnoideae</taxon>
        <taxon>Spirodela</taxon>
    </lineage>
</organism>
<feature type="domain" description="RRM" evidence="4">
    <location>
        <begin position="13"/>
        <end position="94"/>
    </location>
</feature>
<evidence type="ECO:0000256" key="2">
    <source>
        <dbReference type="PROSITE-ProRule" id="PRU00176"/>
    </source>
</evidence>
<evidence type="ECO:0000256" key="3">
    <source>
        <dbReference type="SAM" id="MobiDB-lite"/>
    </source>
</evidence>
<dbReference type="InterPro" id="IPR012677">
    <property type="entry name" value="Nucleotide-bd_a/b_plait_sf"/>
</dbReference>
<proteinExistence type="predicted"/>
<protein>
    <recommendedName>
        <fullName evidence="4">RRM domain-containing protein</fullName>
    </recommendedName>
</protein>